<dbReference type="SUPFAM" id="SSF56935">
    <property type="entry name" value="Porins"/>
    <property type="match status" value="1"/>
</dbReference>
<dbReference type="InterPro" id="IPR039426">
    <property type="entry name" value="TonB-dep_rcpt-like"/>
</dbReference>
<gene>
    <name evidence="18" type="ORF">SAMN02982985_01540</name>
</gene>
<keyword evidence="11 14" id="KW-0472">Membrane</keyword>
<evidence type="ECO:0000256" key="13">
    <source>
        <dbReference type="ARBA" id="ARBA00023237"/>
    </source>
</evidence>
<dbReference type="InterPro" id="IPR000531">
    <property type="entry name" value="Beta-barrel_TonB"/>
</dbReference>
<evidence type="ECO:0000256" key="9">
    <source>
        <dbReference type="ARBA" id="ARBA00023065"/>
    </source>
</evidence>
<evidence type="ECO:0000256" key="14">
    <source>
        <dbReference type="PROSITE-ProRule" id="PRU01360"/>
    </source>
</evidence>
<dbReference type="Pfam" id="PF07715">
    <property type="entry name" value="Plug"/>
    <property type="match status" value="1"/>
</dbReference>
<dbReference type="Gene3D" id="2.170.130.10">
    <property type="entry name" value="TonB-dependent receptor, plug domain"/>
    <property type="match status" value="1"/>
</dbReference>
<keyword evidence="9" id="KW-0406">Ion transport</keyword>
<sequence>MAYPHPVLSRLTLALAGSVAVLAAAPAAAANKSYHIAAGPLSPALSLFAGSAGVTFASDPALTAGLSTRGLQGQFGVAEGFARLLEGSGLEALPRGGDADVYVLRKAVAAPAAAKLAAAEATMAQVTVTGQGLGSGTEGSGSYTSGAMKTALRMDLSIRDTPQSVSVITRARMDDMGLRRLDDALAQTTGVMVGQMDSERTKFYARGFDINNVQVDGMPQGANAPLSDTVLYDRIEVVRGATGLMGGTGDPSAAINMVRKRPGRTLQGSAGLVLSRWNERRAELDLSVPLNADASVRGRTALAYSERDSFVDMYHERKTVGMVIVEADLGARTLLTAGVDFQRNTPNGSTWGAVPYWNADGSLANMPRNFSLTAPWSSWANRQHTLFGSLEQRLDNGWKLHLGYARNDSRNNTTVVNGGAGYPDPASGKGMTLWSGVWGEGKSVSDNADLYATGPFSLLGRRHTLIAGWNGSRQVSNSYGGEALHSYPDEIADYRHWSGNIPRPTFTPDGSRDETTTRLGGGYLAGRFNLAEPLTLILGARLSNYRTETEAYNGAGARTGSSGFAESKNETTPYVGVVYDLGEKWSAYASYTTLFNPQTARDKDNRFLKPESGTNAELGIKGEFYDGKLNASAALFRTLKKNLAELDKSVPRGFLLPDGSQPYVANGAGITVRGVEFDLSGQLTADWNVNAGLTLLDAAEADGRRAVTTQPRQLLRLSTSYALGRVLPGLKVGGGITAQSAIYGESWYGRPTAPKDAPVARLNQAGYALVNLMASYDIHPRLNVQLNAANLFDKKYYRNVGFYDSVLWGEPRNISLSLRSKF</sequence>
<evidence type="ECO:0000256" key="7">
    <source>
        <dbReference type="ARBA" id="ARBA00022729"/>
    </source>
</evidence>
<evidence type="ECO:0000256" key="4">
    <source>
        <dbReference type="ARBA" id="ARBA00022452"/>
    </source>
</evidence>
<dbReference type="GO" id="GO:0015891">
    <property type="term" value="P:siderophore transport"/>
    <property type="evidence" value="ECO:0007669"/>
    <property type="project" value="InterPro"/>
</dbReference>
<dbReference type="InterPro" id="IPR010105">
    <property type="entry name" value="TonB_sidphr_rcpt"/>
</dbReference>
<dbReference type="RefSeq" id="WP_093385867.1">
    <property type="nucleotide sequence ID" value="NZ_FOTW01000007.1"/>
</dbReference>
<feature type="chain" id="PRO_5011544104" evidence="16">
    <location>
        <begin position="30"/>
        <end position="822"/>
    </location>
</feature>
<dbReference type="SMART" id="SM00965">
    <property type="entry name" value="STN"/>
    <property type="match status" value="1"/>
</dbReference>
<dbReference type="AlphaFoldDB" id="A0A1I4KIY2"/>
<dbReference type="Pfam" id="PF00593">
    <property type="entry name" value="TonB_dep_Rec_b-barrel"/>
    <property type="match status" value="1"/>
</dbReference>
<evidence type="ECO:0000256" key="12">
    <source>
        <dbReference type="ARBA" id="ARBA00023170"/>
    </source>
</evidence>
<comment type="subcellular location">
    <subcellularLocation>
        <location evidence="1 14">Cell outer membrane</location>
        <topology evidence="1 14">Multi-pass membrane protein</topology>
    </subcellularLocation>
</comment>
<dbReference type="GO" id="GO:0038023">
    <property type="term" value="F:signaling receptor activity"/>
    <property type="evidence" value="ECO:0007669"/>
    <property type="project" value="InterPro"/>
</dbReference>
<keyword evidence="7 16" id="KW-0732">Signal</keyword>
<keyword evidence="3 14" id="KW-0813">Transport</keyword>
<dbReference type="InterPro" id="IPR012910">
    <property type="entry name" value="Plug_dom"/>
</dbReference>
<dbReference type="PANTHER" id="PTHR32552:SF74">
    <property type="entry name" value="HYDROXAMATE SIDEROPHORE RECEPTOR FHUE"/>
    <property type="match status" value="1"/>
</dbReference>
<dbReference type="EMBL" id="FOTW01000007">
    <property type="protein sequence ID" value="SFL78728.1"/>
    <property type="molecule type" value="Genomic_DNA"/>
</dbReference>
<dbReference type="PANTHER" id="PTHR32552">
    <property type="entry name" value="FERRICHROME IRON RECEPTOR-RELATED"/>
    <property type="match status" value="1"/>
</dbReference>
<evidence type="ECO:0000256" key="8">
    <source>
        <dbReference type="ARBA" id="ARBA00023004"/>
    </source>
</evidence>
<evidence type="ECO:0000256" key="6">
    <source>
        <dbReference type="ARBA" id="ARBA00022692"/>
    </source>
</evidence>
<name>A0A1I4KIY2_9BURK</name>
<protein>
    <submittedName>
        <fullName evidence="18">Outer-membrane receptor for ferric coprogen and ferric-rhodotorulic acid</fullName>
    </submittedName>
</protein>
<evidence type="ECO:0000256" key="5">
    <source>
        <dbReference type="ARBA" id="ARBA00022496"/>
    </source>
</evidence>
<keyword evidence="8" id="KW-0408">Iron</keyword>
<organism evidence="18 19">
    <name type="scientific">Rugamonas rubra</name>
    <dbReference type="NCBI Taxonomy" id="758825"/>
    <lineage>
        <taxon>Bacteria</taxon>
        <taxon>Pseudomonadati</taxon>
        <taxon>Pseudomonadota</taxon>
        <taxon>Betaproteobacteria</taxon>
        <taxon>Burkholderiales</taxon>
        <taxon>Oxalobacteraceae</taxon>
        <taxon>Telluria group</taxon>
        <taxon>Rugamonas</taxon>
    </lineage>
</organism>
<evidence type="ECO:0000313" key="18">
    <source>
        <dbReference type="EMBL" id="SFL78728.1"/>
    </source>
</evidence>
<evidence type="ECO:0000313" key="19">
    <source>
        <dbReference type="Proteomes" id="UP000199470"/>
    </source>
</evidence>
<accession>A0A1I4KIY2</accession>
<dbReference type="CDD" id="cd01347">
    <property type="entry name" value="ligand_gated_channel"/>
    <property type="match status" value="1"/>
</dbReference>
<dbReference type="NCBIfam" id="TIGR01783">
    <property type="entry name" value="TonB-siderophor"/>
    <property type="match status" value="1"/>
</dbReference>
<dbReference type="Proteomes" id="UP000199470">
    <property type="component" value="Unassembled WGS sequence"/>
</dbReference>
<keyword evidence="5" id="KW-0410">Iron transport</keyword>
<reference evidence="18 19" key="1">
    <citation type="submission" date="2016-10" db="EMBL/GenBank/DDBJ databases">
        <authorList>
            <person name="de Groot N.N."/>
        </authorList>
    </citation>
    <scope>NUCLEOTIDE SEQUENCE [LARGE SCALE GENOMIC DNA]</scope>
    <source>
        <strain evidence="18 19">ATCC 43154</strain>
    </source>
</reference>
<proteinExistence type="inferred from homology"/>
<dbReference type="Gene3D" id="3.55.50.30">
    <property type="match status" value="1"/>
</dbReference>
<dbReference type="OrthoDB" id="174652at2"/>
<keyword evidence="10 15" id="KW-0798">TonB box</keyword>
<evidence type="ECO:0000256" key="10">
    <source>
        <dbReference type="ARBA" id="ARBA00023077"/>
    </source>
</evidence>
<comment type="similarity">
    <text evidence="2 14 15">Belongs to the TonB-dependent receptor family.</text>
</comment>
<dbReference type="GO" id="GO:0009279">
    <property type="term" value="C:cell outer membrane"/>
    <property type="evidence" value="ECO:0007669"/>
    <property type="project" value="UniProtKB-SubCell"/>
</dbReference>
<evidence type="ECO:0000256" key="11">
    <source>
        <dbReference type="ARBA" id="ARBA00023136"/>
    </source>
</evidence>
<dbReference type="InterPro" id="IPR036942">
    <property type="entry name" value="Beta-barrel_TonB_sf"/>
</dbReference>
<feature type="signal peptide" evidence="16">
    <location>
        <begin position="1"/>
        <end position="29"/>
    </location>
</feature>
<keyword evidence="6 14" id="KW-0812">Transmembrane</keyword>
<dbReference type="Gene3D" id="2.40.170.20">
    <property type="entry name" value="TonB-dependent receptor, beta-barrel domain"/>
    <property type="match status" value="1"/>
</dbReference>
<evidence type="ECO:0000256" key="2">
    <source>
        <dbReference type="ARBA" id="ARBA00009810"/>
    </source>
</evidence>
<evidence type="ECO:0000256" key="16">
    <source>
        <dbReference type="SAM" id="SignalP"/>
    </source>
</evidence>
<dbReference type="InterPro" id="IPR011662">
    <property type="entry name" value="Secretin/TonB_short_N"/>
</dbReference>
<dbReference type="STRING" id="758825.SAMN02982985_01540"/>
<keyword evidence="12 18" id="KW-0675">Receptor</keyword>
<evidence type="ECO:0000259" key="17">
    <source>
        <dbReference type="SMART" id="SM00965"/>
    </source>
</evidence>
<dbReference type="GO" id="GO:0015344">
    <property type="term" value="F:siderophore uptake transmembrane transporter activity"/>
    <property type="evidence" value="ECO:0007669"/>
    <property type="project" value="TreeGrafter"/>
</dbReference>
<feature type="domain" description="Secretin/TonB short N-terminal" evidence="17">
    <location>
        <begin position="54"/>
        <end position="107"/>
    </location>
</feature>
<evidence type="ECO:0000256" key="1">
    <source>
        <dbReference type="ARBA" id="ARBA00004571"/>
    </source>
</evidence>
<keyword evidence="4 14" id="KW-1134">Transmembrane beta strand</keyword>
<dbReference type="PROSITE" id="PS52016">
    <property type="entry name" value="TONB_DEPENDENT_REC_3"/>
    <property type="match status" value="1"/>
</dbReference>
<keyword evidence="13 14" id="KW-0998">Cell outer membrane</keyword>
<dbReference type="FunFam" id="2.170.130.10:FF:000010">
    <property type="entry name" value="Ferripyoverdine receptor"/>
    <property type="match status" value="1"/>
</dbReference>
<dbReference type="InterPro" id="IPR037066">
    <property type="entry name" value="Plug_dom_sf"/>
</dbReference>
<evidence type="ECO:0000256" key="3">
    <source>
        <dbReference type="ARBA" id="ARBA00022448"/>
    </source>
</evidence>
<evidence type="ECO:0000256" key="15">
    <source>
        <dbReference type="RuleBase" id="RU003357"/>
    </source>
</evidence>
<keyword evidence="19" id="KW-1185">Reference proteome</keyword>